<keyword evidence="4" id="KW-0804">Transcription</keyword>
<proteinExistence type="inferred from homology"/>
<evidence type="ECO:0000256" key="1">
    <source>
        <dbReference type="ARBA" id="ARBA00009437"/>
    </source>
</evidence>
<evidence type="ECO:0000313" key="8">
    <source>
        <dbReference type="Proteomes" id="UP001183410"/>
    </source>
</evidence>
<dbReference type="Proteomes" id="UP001183410">
    <property type="component" value="Unassembled WGS sequence"/>
</dbReference>
<evidence type="ECO:0000259" key="6">
    <source>
        <dbReference type="Pfam" id="PF03466"/>
    </source>
</evidence>
<feature type="domain" description="LysR substrate-binding" evidence="6">
    <location>
        <begin position="51"/>
        <end position="235"/>
    </location>
</feature>
<dbReference type="PANTHER" id="PTHR30346:SF0">
    <property type="entry name" value="HCA OPERON TRANSCRIPTIONAL ACTIVATOR HCAR"/>
    <property type="match status" value="1"/>
</dbReference>
<evidence type="ECO:0000313" key="7">
    <source>
        <dbReference type="EMBL" id="MDT0269246.1"/>
    </source>
</evidence>
<comment type="similarity">
    <text evidence="1">Belongs to the LysR transcriptional regulatory family.</text>
</comment>
<dbReference type="Gene3D" id="3.40.190.10">
    <property type="entry name" value="Periplasmic binding protein-like II"/>
    <property type="match status" value="2"/>
</dbReference>
<keyword evidence="3" id="KW-0238">DNA-binding</keyword>
<keyword evidence="8" id="KW-1185">Reference proteome</keyword>
<evidence type="ECO:0000256" key="3">
    <source>
        <dbReference type="ARBA" id="ARBA00023125"/>
    </source>
</evidence>
<organism evidence="7 8">
    <name type="scientific">Streptomyces chisholmiae</name>
    <dbReference type="NCBI Taxonomy" id="3075540"/>
    <lineage>
        <taxon>Bacteria</taxon>
        <taxon>Bacillati</taxon>
        <taxon>Actinomycetota</taxon>
        <taxon>Actinomycetes</taxon>
        <taxon>Kitasatosporales</taxon>
        <taxon>Streptomycetaceae</taxon>
        <taxon>Streptomyces</taxon>
    </lineage>
</organism>
<evidence type="ECO:0000256" key="5">
    <source>
        <dbReference type="SAM" id="MobiDB-lite"/>
    </source>
</evidence>
<name>A0ABU2JW68_9ACTN</name>
<accession>A0ABU2JW68</accession>
<dbReference type="InterPro" id="IPR005119">
    <property type="entry name" value="LysR_subst-bd"/>
</dbReference>
<protein>
    <submittedName>
        <fullName evidence="7">LysR substrate-binding domain-containing protein</fullName>
    </submittedName>
</protein>
<feature type="region of interest" description="Disordered" evidence="5">
    <location>
        <begin position="1"/>
        <end position="37"/>
    </location>
</feature>
<dbReference type="PANTHER" id="PTHR30346">
    <property type="entry name" value="TRANSCRIPTIONAL DUAL REGULATOR HCAR-RELATED"/>
    <property type="match status" value="1"/>
</dbReference>
<evidence type="ECO:0000256" key="2">
    <source>
        <dbReference type="ARBA" id="ARBA00023015"/>
    </source>
</evidence>
<keyword evidence="2" id="KW-0805">Transcription regulation</keyword>
<dbReference type="Pfam" id="PF03466">
    <property type="entry name" value="LysR_substrate"/>
    <property type="match status" value="1"/>
</dbReference>
<comment type="caution">
    <text evidence="7">The sequence shown here is derived from an EMBL/GenBank/DDBJ whole genome shotgun (WGS) entry which is preliminary data.</text>
</comment>
<sequence>MSTSPATATSTATATATRATPAQAPEEAPAGPVRLGVHGPSDQAWRIVAAAGHPREAVRLVPYEVGEPFAALRAGRADLVLVKYPRTLVTHPGAEPDLAVSAPVQRDGRAVLVGTHHPLADRDAVSIEELAAFDAFACPGDFPPHVWDLVTPPRTPAGRTVRRVHRMTTFPALTALLRTTHAVHVSFRSLASVLPPGVRAVPVTDLPPAPVALAWLRTTQPPPHVRWLVTEAERAWQR</sequence>
<dbReference type="EMBL" id="JAVREO010000015">
    <property type="protein sequence ID" value="MDT0269246.1"/>
    <property type="molecule type" value="Genomic_DNA"/>
</dbReference>
<reference evidence="8" key="1">
    <citation type="submission" date="2023-07" db="EMBL/GenBank/DDBJ databases">
        <title>30 novel species of actinomycetes from the DSMZ collection.</title>
        <authorList>
            <person name="Nouioui I."/>
        </authorList>
    </citation>
    <scope>NUCLEOTIDE SEQUENCE [LARGE SCALE GENOMIC DNA]</scope>
    <source>
        <strain evidence="8">DSM 44915</strain>
    </source>
</reference>
<dbReference type="RefSeq" id="WP_311669332.1">
    <property type="nucleotide sequence ID" value="NZ_JAVREO010000015.1"/>
</dbReference>
<gene>
    <name evidence="7" type="ORF">RM844_23455</name>
</gene>
<evidence type="ECO:0000256" key="4">
    <source>
        <dbReference type="ARBA" id="ARBA00023163"/>
    </source>
</evidence>
<dbReference type="SUPFAM" id="SSF53850">
    <property type="entry name" value="Periplasmic binding protein-like II"/>
    <property type="match status" value="1"/>
</dbReference>
<feature type="compositionally biased region" description="Low complexity" evidence="5">
    <location>
        <begin position="1"/>
        <end position="30"/>
    </location>
</feature>